<reference evidence="3" key="1">
    <citation type="submission" date="2022-03" db="EMBL/GenBank/DDBJ databases">
        <authorList>
            <person name="Lindestad O."/>
        </authorList>
    </citation>
    <scope>NUCLEOTIDE SEQUENCE</scope>
</reference>
<name>A0A8S4QYW0_9NEOP</name>
<proteinExistence type="predicted"/>
<feature type="coiled-coil region" evidence="1">
    <location>
        <begin position="88"/>
        <end position="115"/>
    </location>
</feature>
<evidence type="ECO:0000313" key="4">
    <source>
        <dbReference type="Proteomes" id="UP000838756"/>
    </source>
</evidence>
<accession>A0A8S4QYW0</accession>
<organism evidence="3 4">
    <name type="scientific">Pararge aegeria aegeria</name>
    <dbReference type="NCBI Taxonomy" id="348720"/>
    <lineage>
        <taxon>Eukaryota</taxon>
        <taxon>Metazoa</taxon>
        <taxon>Ecdysozoa</taxon>
        <taxon>Arthropoda</taxon>
        <taxon>Hexapoda</taxon>
        <taxon>Insecta</taxon>
        <taxon>Pterygota</taxon>
        <taxon>Neoptera</taxon>
        <taxon>Endopterygota</taxon>
        <taxon>Lepidoptera</taxon>
        <taxon>Glossata</taxon>
        <taxon>Ditrysia</taxon>
        <taxon>Papilionoidea</taxon>
        <taxon>Nymphalidae</taxon>
        <taxon>Satyrinae</taxon>
        <taxon>Satyrini</taxon>
        <taxon>Parargina</taxon>
        <taxon>Pararge</taxon>
    </lineage>
</organism>
<keyword evidence="1" id="KW-0175">Coiled coil</keyword>
<comment type="caution">
    <text evidence="3">The sequence shown here is derived from an EMBL/GenBank/DDBJ whole genome shotgun (WGS) entry which is preliminary data.</text>
</comment>
<evidence type="ECO:0000256" key="2">
    <source>
        <dbReference type="SAM" id="MobiDB-lite"/>
    </source>
</evidence>
<sequence length="131" mass="14961">MEDDDDENVPLLSVRFGGAATMLAASAHAHSRAAVRTRDMRATNPNNLNPKPKSSLIFNLSSISAENRRLLEQLYDNTTKKHQEMTRAIELFKKNEKLKRQLQETEKEAKYLRQSNIKLRTGYSAIFPNSK</sequence>
<gene>
    <name evidence="3" type="primary">jg9149</name>
    <name evidence="3" type="ORF">PAEG_LOCUS7838</name>
</gene>
<dbReference type="EMBL" id="CAKXAJ010022851">
    <property type="protein sequence ID" value="CAH2227309.1"/>
    <property type="molecule type" value="Genomic_DNA"/>
</dbReference>
<feature type="compositionally biased region" description="Low complexity" evidence="2">
    <location>
        <begin position="44"/>
        <end position="54"/>
    </location>
</feature>
<keyword evidence="4" id="KW-1185">Reference proteome</keyword>
<evidence type="ECO:0000256" key="1">
    <source>
        <dbReference type="SAM" id="Coils"/>
    </source>
</evidence>
<feature type="region of interest" description="Disordered" evidence="2">
    <location>
        <begin position="34"/>
        <end position="54"/>
    </location>
</feature>
<dbReference type="OrthoDB" id="6924031at2759"/>
<dbReference type="AlphaFoldDB" id="A0A8S4QYW0"/>
<protein>
    <submittedName>
        <fullName evidence="3">Jg9149 protein</fullName>
    </submittedName>
</protein>
<evidence type="ECO:0000313" key="3">
    <source>
        <dbReference type="EMBL" id="CAH2227309.1"/>
    </source>
</evidence>
<dbReference type="Proteomes" id="UP000838756">
    <property type="component" value="Unassembled WGS sequence"/>
</dbReference>